<name>A0A0Q3TEE2_9BACI</name>
<keyword evidence="3" id="KW-1185">Reference proteome</keyword>
<evidence type="ECO:0000313" key="3">
    <source>
        <dbReference type="Proteomes" id="UP000050996"/>
    </source>
</evidence>
<dbReference type="Pfam" id="PF08486">
    <property type="entry name" value="SpoIID"/>
    <property type="match status" value="1"/>
</dbReference>
<dbReference type="RefSeq" id="WP_053478570.1">
    <property type="nucleotide sequence ID" value="NZ_LJIX01000006.1"/>
</dbReference>
<dbReference type="PATRIC" id="fig|1637975.4.peg.5036"/>
<dbReference type="InterPro" id="IPR013693">
    <property type="entry name" value="SpoIID/LytB_N"/>
</dbReference>
<sequence>MNTPKFKLFIVLGALLFVITLMIPSLVVLPFTEDQATGKLGEQLKKGESSAETKVTSSGPAVEVAVFQMQKKQTVTLPLEEYIVGVVASEMPREFEKEALKAQALAARTYIVNQMLKESKTELPGGALVTDTIQHQVYKDDAELRRIFKDDYSWAIKKIREAVSETSGQIITYNGSPIDASFFSTSNGYTENPEEVWQMPLPYLKSVESPWDLNSPKFDGQKVLTVSEFEQKLGVKLPNNSTIGNVTERTAGKRVGEVEINGKTIKGKDIRDTLGLKSTDFTWERKGDKIIINTKGNGHGVGMSQYGANGMAAEGKSYKDIIAHYYQGVEVTASDNILTKVLAKQ</sequence>
<dbReference type="AlphaFoldDB" id="A0A0Q3TEE2"/>
<organism evidence="2 3">
    <name type="scientific">Cytobacillus solani</name>
    <dbReference type="NCBI Taxonomy" id="1637975"/>
    <lineage>
        <taxon>Bacteria</taxon>
        <taxon>Bacillati</taxon>
        <taxon>Bacillota</taxon>
        <taxon>Bacilli</taxon>
        <taxon>Bacillales</taxon>
        <taxon>Bacillaceae</taxon>
        <taxon>Cytobacillus</taxon>
    </lineage>
</organism>
<evidence type="ECO:0000259" key="1">
    <source>
        <dbReference type="Pfam" id="PF08486"/>
    </source>
</evidence>
<accession>A0A0Q3TEE2</accession>
<dbReference type="NCBIfam" id="TIGR02870">
    <property type="entry name" value="spore_II_D"/>
    <property type="match status" value="1"/>
</dbReference>
<proteinExistence type="predicted"/>
<feature type="domain" description="Sporulation stage II protein D amidase enhancer LytB N-terminal" evidence="1">
    <location>
        <begin position="72"/>
        <end position="173"/>
    </location>
</feature>
<reference evidence="2 3" key="1">
    <citation type="submission" date="2015-09" db="EMBL/GenBank/DDBJ databases">
        <title>Genome sequencing project for genomic taxonomy and phylogenomics of Bacillus-like bacteria.</title>
        <authorList>
            <person name="Liu B."/>
            <person name="Wang J."/>
            <person name="Zhu Y."/>
            <person name="Liu G."/>
            <person name="Chen Q."/>
            <person name="Chen Z."/>
            <person name="Lan J."/>
            <person name="Che J."/>
            <person name="Ge C."/>
            <person name="Shi H."/>
            <person name="Pan Z."/>
            <person name="Liu X."/>
        </authorList>
    </citation>
    <scope>NUCLEOTIDE SEQUENCE [LARGE SCALE GENOMIC DNA]</scope>
    <source>
        <strain evidence="2 3">FJAT-18043</strain>
    </source>
</reference>
<dbReference type="PANTHER" id="PTHR30032:SF4">
    <property type="entry name" value="AMIDASE ENHANCER"/>
    <property type="match status" value="1"/>
</dbReference>
<dbReference type="STRING" id="1637975.AN957_24955"/>
<comment type="caution">
    <text evidence="2">The sequence shown here is derived from an EMBL/GenBank/DDBJ whole genome shotgun (WGS) entry which is preliminary data.</text>
</comment>
<dbReference type="GO" id="GO:0030288">
    <property type="term" value="C:outer membrane-bounded periplasmic space"/>
    <property type="evidence" value="ECO:0007669"/>
    <property type="project" value="TreeGrafter"/>
</dbReference>
<dbReference type="InterPro" id="IPR014225">
    <property type="entry name" value="Spore_II_D_firmicutes"/>
</dbReference>
<dbReference type="InterPro" id="IPR013486">
    <property type="entry name" value="SpoIID/LytB"/>
</dbReference>
<dbReference type="PANTHER" id="PTHR30032">
    <property type="entry name" value="N-ACETYLMURAMOYL-L-ALANINE AMIDASE-RELATED"/>
    <property type="match status" value="1"/>
</dbReference>
<dbReference type="Proteomes" id="UP000050996">
    <property type="component" value="Unassembled WGS sequence"/>
</dbReference>
<protein>
    <submittedName>
        <fullName evidence="2">Stage II sporulation protein D</fullName>
    </submittedName>
</protein>
<dbReference type="GO" id="GO:0030435">
    <property type="term" value="P:sporulation resulting in formation of a cellular spore"/>
    <property type="evidence" value="ECO:0007669"/>
    <property type="project" value="InterPro"/>
</dbReference>
<dbReference type="InterPro" id="IPR051922">
    <property type="entry name" value="Bact_Sporulation_Assoc"/>
</dbReference>
<dbReference type="NCBIfam" id="TIGR02669">
    <property type="entry name" value="SpoIID_LytB"/>
    <property type="match status" value="1"/>
</dbReference>
<dbReference type="EMBL" id="LJIX01000006">
    <property type="protein sequence ID" value="KQL21477.1"/>
    <property type="molecule type" value="Genomic_DNA"/>
</dbReference>
<evidence type="ECO:0000313" key="2">
    <source>
        <dbReference type="EMBL" id="KQL21477.1"/>
    </source>
</evidence>
<gene>
    <name evidence="2" type="ORF">AN957_24955</name>
</gene>